<dbReference type="AlphaFoldDB" id="A0A370HTC4"/>
<dbReference type="EMBL" id="QQBB01000001">
    <property type="protein sequence ID" value="RDI61766.1"/>
    <property type="molecule type" value="Genomic_DNA"/>
</dbReference>
<comment type="similarity">
    <text evidence="1 2">Belongs to the universal stress protein A family.</text>
</comment>
<name>A0A370HTC4_9HYPH</name>
<dbReference type="InterPro" id="IPR006016">
    <property type="entry name" value="UspA"/>
</dbReference>
<evidence type="ECO:0000256" key="1">
    <source>
        <dbReference type="ARBA" id="ARBA00008791"/>
    </source>
</evidence>
<organism evidence="4 5">
    <name type="scientific">Microvirga subterranea</name>
    <dbReference type="NCBI Taxonomy" id="186651"/>
    <lineage>
        <taxon>Bacteria</taxon>
        <taxon>Pseudomonadati</taxon>
        <taxon>Pseudomonadota</taxon>
        <taxon>Alphaproteobacteria</taxon>
        <taxon>Hyphomicrobiales</taxon>
        <taxon>Methylobacteriaceae</taxon>
        <taxon>Microvirga</taxon>
    </lineage>
</organism>
<dbReference type="PANTHER" id="PTHR46268">
    <property type="entry name" value="STRESS RESPONSE PROTEIN NHAX"/>
    <property type="match status" value="1"/>
</dbReference>
<dbReference type="PRINTS" id="PR01438">
    <property type="entry name" value="UNVRSLSTRESS"/>
</dbReference>
<dbReference type="PANTHER" id="PTHR46268:SF15">
    <property type="entry name" value="UNIVERSAL STRESS PROTEIN HP_0031"/>
    <property type="match status" value="1"/>
</dbReference>
<dbReference type="Proteomes" id="UP000254925">
    <property type="component" value="Unassembled WGS sequence"/>
</dbReference>
<keyword evidence="2" id="KW-0963">Cytoplasm</keyword>
<protein>
    <recommendedName>
        <fullName evidence="2">Universal stress protein</fullName>
    </recommendedName>
</protein>
<accession>A0A370HTC4</accession>
<dbReference type="SUPFAM" id="SSF52402">
    <property type="entry name" value="Adenine nucleotide alpha hydrolases-like"/>
    <property type="match status" value="1"/>
</dbReference>
<dbReference type="GO" id="GO:0005737">
    <property type="term" value="C:cytoplasm"/>
    <property type="evidence" value="ECO:0007669"/>
    <property type="project" value="UniProtKB-SubCell"/>
</dbReference>
<evidence type="ECO:0000259" key="3">
    <source>
        <dbReference type="Pfam" id="PF00582"/>
    </source>
</evidence>
<reference evidence="4 5" key="1">
    <citation type="submission" date="2018-07" db="EMBL/GenBank/DDBJ databases">
        <title>Genomic Encyclopedia of Type Strains, Phase IV (KMG-IV): sequencing the most valuable type-strain genomes for metagenomic binning, comparative biology and taxonomic classification.</title>
        <authorList>
            <person name="Goeker M."/>
        </authorList>
    </citation>
    <scope>NUCLEOTIDE SEQUENCE [LARGE SCALE GENOMIC DNA]</scope>
    <source>
        <strain evidence="4 5">DSM 14364</strain>
    </source>
</reference>
<dbReference type="CDD" id="cd00293">
    <property type="entry name" value="USP-like"/>
    <property type="match status" value="1"/>
</dbReference>
<gene>
    <name evidence="4" type="ORF">DES45_10121</name>
</gene>
<dbReference type="OrthoDB" id="5564966at2"/>
<dbReference type="InterPro" id="IPR006015">
    <property type="entry name" value="Universal_stress_UspA"/>
</dbReference>
<dbReference type="PIRSF" id="PIRSF006276">
    <property type="entry name" value="UspA"/>
    <property type="match status" value="1"/>
</dbReference>
<comment type="subcellular location">
    <subcellularLocation>
        <location evidence="2">Cytoplasm</location>
    </subcellularLocation>
</comment>
<feature type="domain" description="UspA" evidence="3">
    <location>
        <begin position="1"/>
        <end position="145"/>
    </location>
</feature>
<evidence type="ECO:0000313" key="4">
    <source>
        <dbReference type="EMBL" id="RDI61766.1"/>
    </source>
</evidence>
<dbReference type="RefSeq" id="WP_114767951.1">
    <property type="nucleotide sequence ID" value="NZ_QQBB01000001.1"/>
</dbReference>
<sequence length="145" mass="15655">MYSHILIATDGSSLSGRAVDHGVGLAKALGAAVSLLTVSERFHVFALDAEQVEETASTFREHMREEAIKTLSQAFEVARSAGIEATQIHLEDDEPYQAIIRTAEGRRCDLIVMASHGRSGVSALLLGSETMKVLTHSKIPVLVVR</sequence>
<keyword evidence="5" id="KW-1185">Reference proteome</keyword>
<proteinExistence type="inferred from homology"/>
<dbReference type="InterPro" id="IPR014729">
    <property type="entry name" value="Rossmann-like_a/b/a_fold"/>
</dbReference>
<comment type="caution">
    <text evidence="4">The sequence shown here is derived from an EMBL/GenBank/DDBJ whole genome shotgun (WGS) entry which is preliminary data.</text>
</comment>
<dbReference type="Gene3D" id="3.40.50.620">
    <property type="entry name" value="HUPs"/>
    <property type="match status" value="1"/>
</dbReference>
<dbReference type="Pfam" id="PF00582">
    <property type="entry name" value="Usp"/>
    <property type="match status" value="1"/>
</dbReference>
<evidence type="ECO:0000256" key="2">
    <source>
        <dbReference type="PIRNR" id="PIRNR006276"/>
    </source>
</evidence>
<evidence type="ECO:0000313" key="5">
    <source>
        <dbReference type="Proteomes" id="UP000254925"/>
    </source>
</evidence>